<name>A0A9P5L338_9HYPO</name>
<evidence type="ECO:0000313" key="2">
    <source>
        <dbReference type="EMBL" id="KAF7539367.1"/>
    </source>
</evidence>
<proteinExistence type="predicted"/>
<dbReference type="SUPFAM" id="SSF53167">
    <property type="entry name" value="Purine and uridine phosphorylases"/>
    <property type="match status" value="1"/>
</dbReference>
<sequence>METNSKRRQHDDDAETSSSFPTKRQRTFHNDLDNTTHEPQAASRSHDDYTIAWICALHMELAAARAMLDEPHEDLRRDPNDSNTYTLGSIKDHNIVIACLPAAQYGTNNAANVLTHLVRTFPSIRLGLMVGIGGGVPIMADLRLGDIVVGTRVMQCDLGKIVEDGQIRRTAIPRILQNQLGTLVSTLRSTHEREPSRIPSILREKLEGLTEYSRPSLPDHLFYASYDHASSTPGCDGCDYSRLLPRGRRVSNDPLIHYGAIASGNQVMRSGTARDDIAKQLDVMCFEMEAAGLMDILPCLPIRGICDYSDSHKNKEWQRYAAATAAAYARELLLALPIAQSRANATHMSNPGRLAGSASWPSVQRHQYGDTGNDGIQHQADVHPSHTRDLEDYVESRLRIDDRTLLGELQPQILEKAAGVFLWVVLVIEILNKEYRRGRLALQKRLTEIPSGLSELFKDILRRDNENMEDLLLCILWILYSKRPLQPQEFYHALWSGLSLKGLADSDIPTITGPDASSCVERCVISSSKGLAEITKSKQQPVVQFIHESVRDFLIKDKGLHELWPDLGFDWEIPSHERLKQCCGTYIDNHLARTALENHDEQGDVLEQFPFLDLNDTRLANTPPMQV</sequence>
<evidence type="ECO:0000256" key="1">
    <source>
        <dbReference type="SAM" id="MobiDB-lite"/>
    </source>
</evidence>
<keyword evidence="3" id="KW-1185">Reference proteome</keyword>
<dbReference type="InterPro" id="IPR035994">
    <property type="entry name" value="Nucleoside_phosphorylase_sf"/>
</dbReference>
<dbReference type="InterPro" id="IPR053137">
    <property type="entry name" value="NLR-like"/>
</dbReference>
<dbReference type="AlphaFoldDB" id="A0A9P5L338"/>
<reference evidence="2" key="1">
    <citation type="submission" date="2020-03" db="EMBL/GenBank/DDBJ databases">
        <title>Draft Genome Sequence of Cylindrodendrum hubeiense.</title>
        <authorList>
            <person name="Buettner E."/>
            <person name="Kellner H."/>
        </authorList>
    </citation>
    <scope>NUCLEOTIDE SEQUENCE</scope>
    <source>
        <strain evidence="2">IHI 201604</strain>
    </source>
</reference>
<dbReference type="Proteomes" id="UP000722485">
    <property type="component" value="Unassembled WGS sequence"/>
</dbReference>
<protein>
    <recommendedName>
        <fullName evidence="4">Nucleoside phosphorylase domain-containing protein</fullName>
    </recommendedName>
</protein>
<gene>
    <name evidence="2" type="ORF">G7Z17_g12433</name>
</gene>
<dbReference type="EMBL" id="JAANBB010000560">
    <property type="protein sequence ID" value="KAF7539367.1"/>
    <property type="molecule type" value="Genomic_DNA"/>
</dbReference>
<dbReference type="OrthoDB" id="20872at2759"/>
<dbReference type="GO" id="GO:0009116">
    <property type="term" value="P:nucleoside metabolic process"/>
    <property type="evidence" value="ECO:0007669"/>
    <property type="project" value="InterPro"/>
</dbReference>
<comment type="caution">
    <text evidence="2">The sequence shown here is derived from an EMBL/GenBank/DDBJ whole genome shotgun (WGS) entry which is preliminary data.</text>
</comment>
<accession>A0A9P5L338</accession>
<organism evidence="2 3">
    <name type="scientific">Cylindrodendrum hubeiense</name>
    <dbReference type="NCBI Taxonomy" id="595255"/>
    <lineage>
        <taxon>Eukaryota</taxon>
        <taxon>Fungi</taxon>
        <taxon>Dikarya</taxon>
        <taxon>Ascomycota</taxon>
        <taxon>Pezizomycotina</taxon>
        <taxon>Sordariomycetes</taxon>
        <taxon>Hypocreomycetidae</taxon>
        <taxon>Hypocreales</taxon>
        <taxon>Nectriaceae</taxon>
        <taxon>Cylindrodendrum</taxon>
    </lineage>
</organism>
<dbReference type="Gene3D" id="3.40.50.1580">
    <property type="entry name" value="Nucleoside phosphorylase domain"/>
    <property type="match status" value="1"/>
</dbReference>
<dbReference type="PANTHER" id="PTHR46082:SF11">
    <property type="entry name" value="AAA+ ATPASE DOMAIN-CONTAINING PROTEIN-RELATED"/>
    <property type="match status" value="1"/>
</dbReference>
<evidence type="ECO:0008006" key="4">
    <source>
        <dbReference type="Google" id="ProtNLM"/>
    </source>
</evidence>
<evidence type="ECO:0000313" key="3">
    <source>
        <dbReference type="Proteomes" id="UP000722485"/>
    </source>
</evidence>
<feature type="region of interest" description="Disordered" evidence="1">
    <location>
        <begin position="1"/>
        <end position="43"/>
    </location>
</feature>
<dbReference type="GO" id="GO:0003824">
    <property type="term" value="F:catalytic activity"/>
    <property type="evidence" value="ECO:0007669"/>
    <property type="project" value="InterPro"/>
</dbReference>
<dbReference type="PANTHER" id="PTHR46082">
    <property type="entry name" value="ATP/GTP-BINDING PROTEIN-RELATED"/>
    <property type="match status" value="1"/>
</dbReference>